<dbReference type="EMBL" id="JACHJT010000001">
    <property type="protein sequence ID" value="MBB4931089.1"/>
    <property type="molecule type" value="Genomic_DNA"/>
</dbReference>
<evidence type="ECO:0000313" key="3">
    <source>
        <dbReference type="Proteomes" id="UP000523007"/>
    </source>
</evidence>
<keyword evidence="1" id="KW-1133">Transmembrane helix</keyword>
<accession>A0A7W7RFN0</accession>
<dbReference type="AlphaFoldDB" id="A0A7W7RFN0"/>
<dbReference type="Proteomes" id="UP000523007">
    <property type="component" value="Unassembled WGS sequence"/>
</dbReference>
<keyword evidence="1" id="KW-0812">Transmembrane</keyword>
<evidence type="ECO:0000313" key="2">
    <source>
        <dbReference type="EMBL" id="MBB4931089.1"/>
    </source>
</evidence>
<dbReference type="RefSeq" id="WP_184576765.1">
    <property type="nucleotide sequence ID" value="NZ_JACHJT010000001.1"/>
</dbReference>
<keyword evidence="1" id="KW-0472">Membrane</keyword>
<feature type="transmembrane region" description="Helical" evidence="1">
    <location>
        <begin position="20"/>
        <end position="40"/>
    </location>
</feature>
<comment type="caution">
    <text evidence="2">The sequence shown here is derived from an EMBL/GenBank/DDBJ whole genome shotgun (WGS) entry which is preliminary data.</text>
</comment>
<keyword evidence="3" id="KW-1185">Reference proteome</keyword>
<feature type="transmembrane region" description="Helical" evidence="1">
    <location>
        <begin position="55"/>
        <end position="76"/>
    </location>
</feature>
<proteinExistence type="predicted"/>
<organism evidence="2 3">
    <name type="scientific">Lipingzhangella halophila</name>
    <dbReference type="NCBI Taxonomy" id="1783352"/>
    <lineage>
        <taxon>Bacteria</taxon>
        <taxon>Bacillati</taxon>
        <taxon>Actinomycetota</taxon>
        <taxon>Actinomycetes</taxon>
        <taxon>Streptosporangiales</taxon>
        <taxon>Nocardiopsidaceae</taxon>
        <taxon>Lipingzhangella</taxon>
    </lineage>
</organism>
<evidence type="ECO:0000256" key="1">
    <source>
        <dbReference type="SAM" id="Phobius"/>
    </source>
</evidence>
<gene>
    <name evidence="2" type="ORF">F4561_001909</name>
</gene>
<reference evidence="2 3" key="1">
    <citation type="submission" date="2020-08" db="EMBL/GenBank/DDBJ databases">
        <title>Sequencing the genomes of 1000 actinobacteria strains.</title>
        <authorList>
            <person name="Klenk H.-P."/>
        </authorList>
    </citation>
    <scope>NUCLEOTIDE SEQUENCE [LARGE SCALE GENOMIC DNA]</scope>
    <source>
        <strain evidence="2 3">DSM 102030</strain>
    </source>
</reference>
<sequence>MSTTSPGSQERRRAAGLFDIRLVIALLFVIYGVVLTLMGVNPAPEAIEQAAGVNINLWSGIGMLVFAALLGIWVYLRPVRVPEEFESGSESTD</sequence>
<protein>
    <submittedName>
        <fullName evidence="2">Xanthine/uracil/vitamin C permease (AzgA family)</fullName>
    </submittedName>
</protein>
<name>A0A7W7RFN0_9ACTN</name>